<sequence>MVQMNFPLNQASTIGHVHVQHHIKEIRAILHLIVLHPVIAVQAVEKAEVLGHVHVLLMGYQKLLLAVKILPVLQLATVPLPLASGEVSHSLPDLFSYACFLTGSLTDVQATRKHISSKIVVILSCVILTTLAFLASTTWYLCREDKCPIQSPTFSSDRETSCNSATNLISHRASSVSETKIHVDSPINPISGCFRKASFLCRSKTEIIHGTLICFAYSELEHATDKFSHSNLIGLGGSSYVYRGQLKDGTTVAVKRLTAQGGTDADLLFSREVELLAKLHHCHVVPLLGYCSEFQGKLSERLLVFEYMPNGNLRDCLDGIMGENMNWQTRVTIAIGAARGLEYLHEAAAPRILHRDVKSTNILMDELWRAKITDLGMAKRLRADGVPSSSSSPARMQGTFGYFAPEYAMIGRASLMSDVFSFGVVLLEVITGRQPIHKTTNKVEESLVSWATPRLQDSRRVISELPDPRLKGNFPEEELQIMAYLAKECLLMDPDSRPSMSEVVQILSTIAPEKSKRRNIPVSLFQMSSIQSVTTDPYKEKPDSRAEDPVDVDRNLFVGSCIEGADNISTKYMERLIISTSKPHSWGAADDEAVDLTEPRLESFCVENVESA</sequence>
<proteinExistence type="predicted"/>
<accession>A0ACC4CIS6</accession>
<protein>
    <submittedName>
        <fullName evidence="1">Uncharacterized protein</fullName>
    </submittedName>
</protein>
<dbReference type="EMBL" id="RCHU02000004">
    <property type="protein sequence ID" value="KAL3597823.1"/>
    <property type="molecule type" value="Genomic_DNA"/>
</dbReference>
<evidence type="ECO:0000313" key="2">
    <source>
        <dbReference type="Proteomes" id="UP000309997"/>
    </source>
</evidence>
<comment type="caution">
    <text evidence="1">The sequence shown here is derived from an EMBL/GenBank/DDBJ whole genome shotgun (WGS) entry which is preliminary data.</text>
</comment>
<evidence type="ECO:0000313" key="1">
    <source>
        <dbReference type="EMBL" id="KAL3597823.1"/>
    </source>
</evidence>
<organism evidence="1 2">
    <name type="scientific">Populus alba</name>
    <name type="common">White poplar</name>
    <dbReference type="NCBI Taxonomy" id="43335"/>
    <lineage>
        <taxon>Eukaryota</taxon>
        <taxon>Viridiplantae</taxon>
        <taxon>Streptophyta</taxon>
        <taxon>Embryophyta</taxon>
        <taxon>Tracheophyta</taxon>
        <taxon>Spermatophyta</taxon>
        <taxon>Magnoliopsida</taxon>
        <taxon>eudicotyledons</taxon>
        <taxon>Gunneridae</taxon>
        <taxon>Pentapetalae</taxon>
        <taxon>rosids</taxon>
        <taxon>fabids</taxon>
        <taxon>Malpighiales</taxon>
        <taxon>Salicaceae</taxon>
        <taxon>Saliceae</taxon>
        <taxon>Populus</taxon>
    </lineage>
</organism>
<dbReference type="Proteomes" id="UP000309997">
    <property type="component" value="Unassembled WGS sequence"/>
</dbReference>
<keyword evidence="2" id="KW-1185">Reference proteome</keyword>
<name>A0ACC4CIS6_POPAL</name>
<reference evidence="1 2" key="1">
    <citation type="journal article" date="2024" name="Plant Biotechnol. J.">
        <title>Genome and CRISPR/Cas9 system of a widespread forest tree (Populus alba) in the world.</title>
        <authorList>
            <person name="Liu Y.J."/>
            <person name="Jiang P.F."/>
            <person name="Han X.M."/>
            <person name="Li X.Y."/>
            <person name="Wang H.M."/>
            <person name="Wang Y.J."/>
            <person name="Wang X.X."/>
            <person name="Zeng Q.Y."/>
        </authorList>
    </citation>
    <scope>NUCLEOTIDE SEQUENCE [LARGE SCALE GENOMIC DNA]</scope>
    <source>
        <strain evidence="2">cv. PAL-ZL1</strain>
    </source>
</reference>
<gene>
    <name evidence="1" type="ORF">D5086_009460</name>
</gene>